<comment type="subcellular location">
    <subcellularLocation>
        <location evidence="1">Membrane</location>
        <topology evidence="1">Multi-pass membrane protein</topology>
    </subcellularLocation>
</comment>
<dbReference type="SMART" id="SM00744">
    <property type="entry name" value="RINGv"/>
    <property type="match status" value="1"/>
</dbReference>
<dbReference type="Pfam" id="PF12906">
    <property type="entry name" value="RINGv"/>
    <property type="match status" value="1"/>
</dbReference>
<evidence type="ECO:0000256" key="8">
    <source>
        <dbReference type="ARBA" id="ARBA00022989"/>
    </source>
</evidence>
<sequence>MYMEEGFLNIYNKECRFCFGVETDHSPLITPCECKGTQAYIHLNCLYKWQRLQINRPWSSRFCSVCLHPYSIPRNTHFVFFQGSRIKLFYCGIFSTYIKLFFAVFAIANLQVFSDLSPHLGNLSFFSILGFIFSFFLYYNSRKRIFINNLQADSS</sequence>
<reference evidence="12 13" key="1">
    <citation type="submission" date="2019-09" db="EMBL/GenBank/DDBJ databases">
        <title>Consistent, comparative and evidence-based genome assembly and annotation for Cryptosporidium parvum, C. hominis and C. tyzzeri.</title>
        <authorList>
            <person name="Baptista R.P."/>
            <person name="Li Y."/>
            <person name="Sateriale A."/>
            <person name="Ansell B."/>
            <person name="Jex A."/>
            <person name="Sanders M."/>
            <person name="Brooks K."/>
            <person name="Tracey A."/>
            <person name="Berriman M."/>
            <person name="Striepen B."/>
            <person name="Cotton J.A."/>
            <person name="Kissinger J.C."/>
        </authorList>
    </citation>
    <scope>NUCLEOTIDE SEQUENCE [LARGE SCALE GENOMIC DNA]</scope>
    <source>
        <strain evidence="12 13">IOWA-ATCC</strain>
    </source>
</reference>
<evidence type="ECO:0000256" key="9">
    <source>
        <dbReference type="ARBA" id="ARBA00023136"/>
    </source>
</evidence>
<dbReference type="AlphaFoldDB" id="A0A7S7LK72"/>
<dbReference type="EMBL" id="CP044421">
    <property type="protein sequence ID" value="QOY42992.1"/>
    <property type="molecule type" value="Genomic_DNA"/>
</dbReference>
<evidence type="ECO:0000256" key="4">
    <source>
        <dbReference type="ARBA" id="ARBA00022723"/>
    </source>
</evidence>
<evidence type="ECO:0000256" key="7">
    <source>
        <dbReference type="ARBA" id="ARBA00022833"/>
    </source>
</evidence>
<evidence type="ECO:0000256" key="10">
    <source>
        <dbReference type="SAM" id="Phobius"/>
    </source>
</evidence>
<keyword evidence="7" id="KW-0862">Zinc</keyword>
<dbReference type="GO" id="GO:0008270">
    <property type="term" value="F:zinc ion binding"/>
    <property type="evidence" value="ECO:0007669"/>
    <property type="project" value="UniProtKB-KW"/>
</dbReference>
<keyword evidence="2" id="KW-0808">Transferase</keyword>
<keyword evidence="4" id="KW-0479">Metal-binding</keyword>
<evidence type="ECO:0000256" key="5">
    <source>
        <dbReference type="ARBA" id="ARBA00022771"/>
    </source>
</evidence>
<dbReference type="OMA" id="ITCYDQR"/>
<evidence type="ECO:0000256" key="2">
    <source>
        <dbReference type="ARBA" id="ARBA00022679"/>
    </source>
</evidence>
<dbReference type="SUPFAM" id="SSF57850">
    <property type="entry name" value="RING/U-box"/>
    <property type="match status" value="1"/>
</dbReference>
<evidence type="ECO:0000256" key="1">
    <source>
        <dbReference type="ARBA" id="ARBA00004141"/>
    </source>
</evidence>
<name>A0A7S7LK72_CRYPV</name>
<evidence type="ECO:0000259" key="11">
    <source>
        <dbReference type="PROSITE" id="PS51292"/>
    </source>
</evidence>
<gene>
    <name evidence="12" type="ORF">CPATCC_000691</name>
</gene>
<feature type="transmembrane region" description="Helical" evidence="10">
    <location>
        <begin position="88"/>
        <end position="108"/>
    </location>
</feature>
<feature type="domain" description="RING-CH-type" evidence="11">
    <location>
        <begin position="7"/>
        <end position="73"/>
    </location>
</feature>
<dbReference type="GO" id="GO:0016020">
    <property type="term" value="C:membrane"/>
    <property type="evidence" value="ECO:0007669"/>
    <property type="project" value="UniProtKB-SubCell"/>
</dbReference>
<dbReference type="PANTHER" id="PTHR46065:SF3">
    <property type="entry name" value="FI20425P1"/>
    <property type="match status" value="1"/>
</dbReference>
<keyword evidence="6" id="KW-0833">Ubl conjugation pathway</keyword>
<dbReference type="CDD" id="cd16495">
    <property type="entry name" value="RING_CH-C4HC3_MARCH"/>
    <property type="match status" value="1"/>
</dbReference>
<keyword evidence="3 10" id="KW-0812">Transmembrane</keyword>
<dbReference type="Gene3D" id="3.30.40.10">
    <property type="entry name" value="Zinc/RING finger domain, C3HC4 (zinc finger)"/>
    <property type="match status" value="1"/>
</dbReference>
<evidence type="ECO:0000313" key="12">
    <source>
        <dbReference type="EMBL" id="QOY42992.1"/>
    </source>
</evidence>
<keyword evidence="9 10" id="KW-0472">Membrane</keyword>
<protein>
    <recommendedName>
        <fullName evidence="11">RING-CH-type domain-containing protein</fullName>
    </recommendedName>
</protein>
<dbReference type="Proteomes" id="UP000593906">
    <property type="component" value="Chromosome 2"/>
</dbReference>
<evidence type="ECO:0000256" key="6">
    <source>
        <dbReference type="ARBA" id="ARBA00022786"/>
    </source>
</evidence>
<accession>A0A7S7LK72</accession>
<keyword evidence="5" id="KW-0863">Zinc-finger</keyword>
<dbReference type="InterPro" id="IPR011016">
    <property type="entry name" value="Znf_RING-CH"/>
</dbReference>
<evidence type="ECO:0000313" key="13">
    <source>
        <dbReference type="Proteomes" id="UP000593906"/>
    </source>
</evidence>
<organism evidence="12 13">
    <name type="scientific">Cryptosporidium parvum</name>
    <dbReference type="NCBI Taxonomy" id="5807"/>
    <lineage>
        <taxon>Eukaryota</taxon>
        <taxon>Sar</taxon>
        <taxon>Alveolata</taxon>
        <taxon>Apicomplexa</taxon>
        <taxon>Conoidasida</taxon>
        <taxon>Coccidia</taxon>
        <taxon>Eucoccidiorida</taxon>
        <taxon>Eimeriorina</taxon>
        <taxon>Cryptosporidiidae</taxon>
        <taxon>Cryptosporidium</taxon>
    </lineage>
</organism>
<dbReference type="InterPro" id="IPR013083">
    <property type="entry name" value="Znf_RING/FYVE/PHD"/>
</dbReference>
<feature type="transmembrane region" description="Helical" evidence="10">
    <location>
        <begin position="120"/>
        <end position="139"/>
    </location>
</feature>
<dbReference type="PANTHER" id="PTHR46065">
    <property type="entry name" value="E3 UBIQUITIN-PROTEIN LIGASE MARCH 2/3 FAMILY MEMBER"/>
    <property type="match status" value="1"/>
</dbReference>
<dbReference type="VEuPathDB" id="CryptoDB:CPATCC_0028400"/>
<dbReference type="GO" id="GO:0016740">
    <property type="term" value="F:transferase activity"/>
    <property type="evidence" value="ECO:0007669"/>
    <property type="project" value="UniProtKB-KW"/>
</dbReference>
<proteinExistence type="predicted"/>
<evidence type="ECO:0000256" key="3">
    <source>
        <dbReference type="ARBA" id="ARBA00022692"/>
    </source>
</evidence>
<dbReference type="PROSITE" id="PS51292">
    <property type="entry name" value="ZF_RING_CH"/>
    <property type="match status" value="1"/>
</dbReference>
<keyword evidence="8 10" id="KW-1133">Transmembrane helix</keyword>